<name>A0ABS1CJC5_9GAMM</name>
<dbReference type="Gene3D" id="2.30.22.10">
    <property type="entry name" value="Head domain of nucleotide exchange factor GrpE"/>
    <property type="match status" value="1"/>
</dbReference>
<keyword evidence="2 3" id="KW-0143">Chaperone</keyword>
<comment type="caution">
    <text evidence="8">The sequence shown here is derived from an EMBL/GenBank/DDBJ whole genome shotgun (WGS) entry which is preliminary data.</text>
</comment>
<comment type="function">
    <text evidence="3 4">Participates actively in the response to hyperosmotic and heat shock by preventing the aggregation of stress-denatured proteins, in association with DnaK and GrpE. It is the nucleotide exchange factor for DnaK and may function as a thermosensor. Unfolded proteins bind initially to DnaJ; upon interaction with the DnaJ-bound protein, DnaK hydrolyzes its bound ATP, resulting in the formation of a stable complex. GrpE releases ADP from DnaK; ATP binding to DnaK triggers the release of the substrate protein, thus completing the reaction cycle. Several rounds of ATP-dependent interactions between DnaJ, DnaK and GrpE are required for fully efficient folding.</text>
</comment>
<evidence type="ECO:0000256" key="7">
    <source>
        <dbReference type="SAM" id="MobiDB-lite"/>
    </source>
</evidence>
<comment type="similarity">
    <text evidence="1 3 5">Belongs to the GrpE family.</text>
</comment>
<dbReference type="CDD" id="cd00446">
    <property type="entry name" value="GrpE"/>
    <property type="match status" value="1"/>
</dbReference>
<dbReference type="Proteomes" id="UP000748752">
    <property type="component" value="Unassembled WGS sequence"/>
</dbReference>
<dbReference type="Pfam" id="PF01025">
    <property type="entry name" value="GrpE"/>
    <property type="match status" value="1"/>
</dbReference>
<dbReference type="EMBL" id="NRRV01000038">
    <property type="protein sequence ID" value="MBK1632031.1"/>
    <property type="molecule type" value="Genomic_DNA"/>
</dbReference>
<dbReference type="RefSeq" id="WP_200239196.1">
    <property type="nucleotide sequence ID" value="NZ_NRRV01000038.1"/>
</dbReference>
<evidence type="ECO:0000256" key="5">
    <source>
        <dbReference type="RuleBase" id="RU004478"/>
    </source>
</evidence>
<evidence type="ECO:0000313" key="8">
    <source>
        <dbReference type="EMBL" id="MBK1632031.1"/>
    </source>
</evidence>
<organism evidence="8 9">
    <name type="scientific">Thiohalocapsa halophila</name>
    <dbReference type="NCBI Taxonomy" id="69359"/>
    <lineage>
        <taxon>Bacteria</taxon>
        <taxon>Pseudomonadati</taxon>
        <taxon>Pseudomonadota</taxon>
        <taxon>Gammaproteobacteria</taxon>
        <taxon>Chromatiales</taxon>
        <taxon>Chromatiaceae</taxon>
        <taxon>Thiohalocapsa</taxon>
    </lineage>
</organism>
<gene>
    <name evidence="3" type="primary">grpE</name>
    <name evidence="8" type="ORF">CKO31_15050</name>
</gene>
<dbReference type="NCBIfam" id="NF010748">
    <property type="entry name" value="PRK14150.1"/>
    <property type="match status" value="1"/>
</dbReference>
<feature type="compositionally biased region" description="Basic and acidic residues" evidence="7">
    <location>
        <begin position="1"/>
        <end position="10"/>
    </location>
</feature>
<dbReference type="InterPro" id="IPR000740">
    <property type="entry name" value="GrpE"/>
</dbReference>
<evidence type="ECO:0000256" key="1">
    <source>
        <dbReference type="ARBA" id="ARBA00009054"/>
    </source>
</evidence>
<evidence type="ECO:0000313" key="9">
    <source>
        <dbReference type="Proteomes" id="UP000748752"/>
    </source>
</evidence>
<dbReference type="PROSITE" id="PS01071">
    <property type="entry name" value="GRPE"/>
    <property type="match status" value="1"/>
</dbReference>
<sequence length="221" mass="23893">MSPERDRQPDDETDATAARPADEPTPEEAAGGQQQAGAAPGDLGAEQPVGGAAGDPPVDSEPAADPTQLTMLLEDARAKADQAHDQLLRTRAEMENMSRRQAKELENAHKFALEGFIKELLQVRDSLELGYAAAQEPDADVAKLREGTELTLKLLSDTMSKFGVERIYPEGQPFNPDYHQAMSMQPRSDLPANTVTNVIQTGYTLNGRLVRPALVMVSSEA</sequence>
<dbReference type="InterPro" id="IPR009012">
    <property type="entry name" value="GrpE_head"/>
</dbReference>
<dbReference type="SUPFAM" id="SSF58014">
    <property type="entry name" value="Coiled-coil domain of nucleotide exchange factor GrpE"/>
    <property type="match status" value="1"/>
</dbReference>
<keyword evidence="9" id="KW-1185">Reference proteome</keyword>
<evidence type="ECO:0000256" key="2">
    <source>
        <dbReference type="ARBA" id="ARBA00023186"/>
    </source>
</evidence>
<keyword evidence="3 4" id="KW-0346">Stress response</keyword>
<feature type="coiled-coil region" evidence="6">
    <location>
        <begin position="73"/>
        <end position="100"/>
    </location>
</feature>
<proteinExistence type="inferred from homology"/>
<dbReference type="PANTHER" id="PTHR21237">
    <property type="entry name" value="GRPE PROTEIN"/>
    <property type="match status" value="1"/>
</dbReference>
<keyword evidence="6" id="KW-0175">Coiled coil</keyword>
<feature type="compositionally biased region" description="Low complexity" evidence="7">
    <location>
        <begin position="29"/>
        <end position="39"/>
    </location>
</feature>
<feature type="region of interest" description="Disordered" evidence="7">
    <location>
        <begin position="1"/>
        <end position="64"/>
    </location>
</feature>
<dbReference type="SUPFAM" id="SSF51064">
    <property type="entry name" value="Head domain of nucleotide exchange factor GrpE"/>
    <property type="match status" value="1"/>
</dbReference>
<protein>
    <recommendedName>
        <fullName evidence="3 4">Protein GrpE</fullName>
    </recommendedName>
    <alternativeName>
        <fullName evidence="3">HSP-70 cofactor</fullName>
    </alternativeName>
</protein>
<evidence type="ECO:0000256" key="3">
    <source>
        <dbReference type="HAMAP-Rule" id="MF_01151"/>
    </source>
</evidence>
<dbReference type="InterPro" id="IPR013805">
    <property type="entry name" value="GrpE_CC"/>
</dbReference>
<evidence type="ECO:0000256" key="4">
    <source>
        <dbReference type="RuleBase" id="RU000639"/>
    </source>
</evidence>
<dbReference type="PRINTS" id="PR00773">
    <property type="entry name" value="GRPEPROTEIN"/>
</dbReference>
<keyword evidence="3" id="KW-0963">Cytoplasm</keyword>
<comment type="subunit">
    <text evidence="3">Homodimer.</text>
</comment>
<reference evidence="8 9" key="1">
    <citation type="journal article" date="2020" name="Microorganisms">
        <title>Osmotic Adaptation and Compatible Solute Biosynthesis of Phototrophic Bacteria as Revealed from Genome Analyses.</title>
        <authorList>
            <person name="Imhoff J.F."/>
            <person name="Rahn T."/>
            <person name="Kunzel S."/>
            <person name="Keller A."/>
            <person name="Neulinger S.C."/>
        </authorList>
    </citation>
    <scope>NUCLEOTIDE SEQUENCE [LARGE SCALE GENOMIC DNA]</scope>
    <source>
        <strain evidence="8 9">DSM 6210</strain>
    </source>
</reference>
<accession>A0ABS1CJC5</accession>
<dbReference type="HAMAP" id="MF_01151">
    <property type="entry name" value="GrpE"/>
    <property type="match status" value="1"/>
</dbReference>
<dbReference type="PANTHER" id="PTHR21237:SF23">
    <property type="entry name" value="GRPE PROTEIN HOMOLOG, MITOCHONDRIAL"/>
    <property type="match status" value="1"/>
</dbReference>
<dbReference type="Gene3D" id="3.90.20.20">
    <property type="match status" value="1"/>
</dbReference>
<evidence type="ECO:0000256" key="6">
    <source>
        <dbReference type="SAM" id="Coils"/>
    </source>
</evidence>
<comment type="subcellular location">
    <subcellularLocation>
        <location evidence="3">Cytoplasm</location>
    </subcellularLocation>
</comment>